<sequence>MIRTRIQYEISAQEEGRTVERFLRAQGFSRHLLIQTKYTENGLLLDGAPVHTNVKLKAGQCLSAAIVNGAQNERMQPIRLPLSIVYEDEDMIVIDKPAGMPVHPSQGHYDDTASNALAYYFAQQGEPFVARSVGRLDRDTSGLVLFARHELSACILAEQMRRREIHREYRAICTGTLPECGIIDAPIARAHGSTIERIIDSERGDRAVTHYTRLTVKNGFSLAAVRLETGRTHQIRVHMKHIGHPLPGDFLYNPDYSVIQRQALHAYRLAFHHPITRQQMEFTAPIPQDMIQILA</sequence>
<dbReference type="RefSeq" id="WP_087017531.1">
    <property type="nucleotide sequence ID" value="NZ_CP178353.1"/>
</dbReference>
<dbReference type="EMBL" id="NHOC01000002">
    <property type="protein sequence ID" value="OUM21512.1"/>
    <property type="molecule type" value="Genomic_DNA"/>
</dbReference>
<feature type="active site" evidence="3">
    <location>
        <position position="137"/>
    </location>
</feature>
<evidence type="ECO:0000256" key="3">
    <source>
        <dbReference type="PIRSR" id="PIRSR606225-1"/>
    </source>
</evidence>
<keyword evidence="7" id="KW-1185">Reference proteome</keyword>
<reference evidence="6 7" key="1">
    <citation type="submission" date="2017-05" db="EMBL/GenBank/DDBJ databases">
        <title>Butyricicoccus porcorum sp. nov. a butyrate-producing bacterium from the swine intestinal tract.</title>
        <authorList>
            <person name="Trachsel J."/>
            <person name="Humphrey S."/>
            <person name="Allen H.K."/>
        </authorList>
    </citation>
    <scope>NUCLEOTIDE SEQUENCE [LARGE SCALE GENOMIC DNA]</scope>
    <source>
        <strain evidence="6">BB10</strain>
    </source>
</reference>
<evidence type="ECO:0000313" key="7">
    <source>
        <dbReference type="Proteomes" id="UP000194903"/>
    </source>
</evidence>
<evidence type="ECO:0000256" key="4">
    <source>
        <dbReference type="RuleBase" id="RU362028"/>
    </source>
</evidence>
<evidence type="ECO:0000256" key="1">
    <source>
        <dbReference type="ARBA" id="ARBA00000073"/>
    </source>
</evidence>
<feature type="domain" description="Pseudouridine synthase RsuA/RluA-like" evidence="5">
    <location>
        <begin position="90"/>
        <end position="241"/>
    </location>
</feature>
<evidence type="ECO:0000259" key="5">
    <source>
        <dbReference type="Pfam" id="PF00849"/>
    </source>
</evidence>
<dbReference type="CDD" id="cd02869">
    <property type="entry name" value="PseudoU_synth_RluA_like"/>
    <property type="match status" value="1"/>
</dbReference>
<comment type="catalytic activity">
    <reaction evidence="1 4">
        <text>a uridine in RNA = a pseudouridine in RNA</text>
        <dbReference type="Rhea" id="RHEA:48348"/>
        <dbReference type="Rhea" id="RHEA-COMP:12068"/>
        <dbReference type="Rhea" id="RHEA-COMP:12069"/>
        <dbReference type="ChEBI" id="CHEBI:65314"/>
        <dbReference type="ChEBI" id="CHEBI:65315"/>
    </reaction>
</comment>
<dbReference type="InterPro" id="IPR050188">
    <property type="entry name" value="RluA_PseudoU_synthase"/>
</dbReference>
<dbReference type="InterPro" id="IPR006145">
    <property type="entry name" value="PsdUridine_synth_RsuA/RluA"/>
</dbReference>
<dbReference type="GO" id="GO:0009982">
    <property type="term" value="F:pseudouridine synthase activity"/>
    <property type="evidence" value="ECO:0007669"/>
    <property type="project" value="InterPro"/>
</dbReference>
<dbReference type="PANTHER" id="PTHR21600:SF44">
    <property type="entry name" value="RIBOSOMAL LARGE SUBUNIT PSEUDOURIDINE SYNTHASE D"/>
    <property type="match status" value="1"/>
</dbReference>
<protein>
    <recommendedName>
        <fullName evidence="4">Pseudouridine synthase</fullName>
        <ecNumber evidence="4">5.4.99.-</ecNumber>
    </recommendedName>
</protein>
<organism evidence="6 7">
    <name type="scientific">Butyricicoccus porcorum</name>
    <dbReference type="NCBI Taxonomy" id="1945634"/>
    <lineage>
        <taxon>Bacteria</taxon>
        <taxon>Bacillati</taxon>
        <taxon>Bacillota</taxon>
        <taxon>Clostridia</taxon>
        <taxon>Eubacteriales</taxon>
        <taxon>Butyricicoccaceae</taxon>
        <taxon>Butyricicoccus</taxon>
    </lineage>
</organism>
<dbReference type="InterPro" id="IPR006225">
    <property type="entry name" value="PsdUridine_synth_RluC/D"/>
</dbReference>
<dbReference type="GO" id="GO:0003723">
    <property type="term" value="F:RNA binding"/>
    <property type="evidence" value="ECO:0007669"/>
    <property type="project" value="InterPro"/>
</dbReference>
<comment type="caution">
    <text evidence="6">The sequence shown here is derived from an EMBL/GenBank/DDBJ whole genome shotgun (WGS) entry which is preliminary data.</text>
</comment>
<name>A0A252F715_9FIRM</name>
<dbReference type="GO" id="GO:0000455">
    <property type="term" value="P:enzyme-directed rRNA pseudouridine synthesis"/>
    <property type="evidence" value="ECO:0007669"/>
    <property type="project" value="TreeGrafter"/>
</dbReference>
<proteinExistence type="inferred from homology"/>
<dbReference type="Proteomes" id="UP000194903">
    <property type="component" value="Unassembled WGS sequence"/>
</dbReference>
<evidence type="ECO:0000313" key="6">
    <source>
        <dbReference type="EMBL" id="OUM21512.1"/>
    </source>
</evidence>
<comment type="function">
    <text evidence="4">Responsible for synthesis of pseudouridine from uracil.</text>
</comment>
<dbReference type="InterPro" id="IPR020103">
    <property type="entry name" value="PsdUridine_synth_cat_dom_sf"/>
</dbReference>
<dbReference type="NCBIfam" id="TIGR00005">
    <property type="entry name" value="rluA_subfam"/>
    <property type="match status" value="1"/>
</dbReference>
<dbReference type="Gene3D" id="3.30.2350.10">
    <property type="entry name" value="Pseudouridine synthase"/>
    <property type="match status" value="1"/>
</dbReference>
<evidence type="ECO:0000256" key="2">
    <source>
        <dbReference type="ARBA" id="ARBA00010876"/>
    </source>
</evidence>
<dbReference type="OrthoDB" id="9807829at2"/>
<gene>
    <name evidence="6" type="ORF">CBW42_02785</name>
</gene>
<accession>A0A252F715</accession>
<dbReference type="AlphaFoldDB" id="A0A252F715"/>
<dbReference type="Pfam" id="PF00849">
    <property type="entry name" value="PseudoU_synth_2"/>
    <property type="match status" value="1"/>
</dbReference>
<keyword evidence="4" id="KW-0413">Isomerase</keyword>
<dbReference type="GO" id="GO:0140098">
    <property type="term" value="F:catalytic activity, acting on RNA"/>
    <property type="evidence" value="ECO:0007669"/>
    <property type="project" value="UniProtKB-ARBA"/>
</dbReference>
<dbReference type="SUPFAM" id="SSF55120">
    <property type="entry name" value="Pseudouridine synthase"/>
    <property type="match status" value="1"/>
</dbReference>
<dbReference type="PANTHER" id="PTHR21600">
    <property type="entry name" value="MITOCHONDRIAL RNA PSEUDOURIDINE SYNTHASE"/>
    <property type="match status" value="1"/>
</dbReference>
<comment type="similarity">
    <text evidence="2 4">Belongs to the pseudouridine synthase RluA family.</text>
</comment>
<dbReference type="EC" id="5.4.99.-" evidence="4"/>